<dbReference type="AlphaFoldDB" id="A0A316M3J6"/>
<accession>A0A316M3J6</accession>
<evidence type="ECO:0000313" key="3">
    <source>
        <dbReference type="Proteomes" id="UP000246114"/>
    </source>
</evidence>
<keyword evidence="1" id="KW-0812">Transmembrane</keyword>
<organism evidence="2 3">
    <name type="scientific">Clostridium cadaveris</name>
    <dbReference type="NCBI Taxonomy" id="1529"/>
    <lineage>
        <taxon>Bacteria</taxon>
        <taxon>Bacillati</taxon>
        <taxon>Bacillota</taxon>
        <taxon>Clostridia</taxon>
        <taxon>Eubacteriales</taxon>
        <taxon>Clostridiaceae</taxon>
        <taxon>Clostridium</taxon>
    </lineage>
</organism>
<dbReference type="Proteomes" id="UP000246114">
    <property type="component" value="Unassembled WGS sequence"/>
</dbReference>
<sequence length="69" mass="8325">MNSEILSRESFEIYINPKAFSAFLVFDFIYRLKKAQLLIKVAMPMKSKILIFHYVTFIYTKFYFFVPLL</sequence>
<name>A0A316M3J6_9CLOT</name>
<proteinExistence type="predicted"/>
<evidence type="ECO:0000256" key="1">
    <source>
        <dbReference type="SAM" id="Phobius"/>
    </source>
</evidence>
<comment type="caution">
    <text evidence="2">The sequence shown here is derived from an EMBL/GenBank/DDBJ whole genome shotgun (WGS) entry which is preliminary data.</text>
</comment>
<evidence type="ECO:0000313" key="2">
    <source>
        <dbReference type="EMBL" id="PWL52621.1"/>
    </source>
</evidence>
<keyword evidence="1" id="KW-1133">Transmembrane helix</keyword>
<protein>
    <submittedName>
        <fullName evidence="2">Uncharacterized protein</fullName>
    </submittedName>
</protein>
<gene>
    <name evidence="2" type="ORF">DBY38_10175</name>
</gene>
<dbReference type="EMBL" id="QAMZ01000046">
    <property type="protein sequence ID" value="PWL52621.1"/>
    <property type="molecule type" value="Genomic_DNA"/>
</dbReference>
<keyword evidence="1" id="KW-0472">Membrane</keyword>
<reference evidence="2 3" key="1">
    <citation type="submission" date="2018-03" db="EMBL/GenBank/DDBJ databases">
        <title>The uncultured portion of the human microbiome is neutrally assembled.</title>
        <authorList>
            <person name="Jeraldo P."/>
            <person name="Boardman L."/>
            <person name="White B.A."/>
            <person name="Nelson H."/>
            <person name="Goldenfeld N."/>
            <person name="Chia N."/>
        </authorList>
    </citation>
    <scope>NUCLEOTIDE SEQUENCE [LARGE SCALE GENOMIC DNA]</scope>
    <source>
        <strain evidence="2">CIM:MAG 903</strain>
    </source>
</reference>
<feature type="transmembrane region" description="Helical" evidence="1">
    <location>
        <begin position="50"/>
        <end position="66"/>
    </location>
</feature>